<keyword evidence="13" id="KW-0934">Plastid</keyword>
<comment type="cofactor">
    <cofactor evidence="7">
        <name>Mn(2+)</name>
        <dbReference type="ChEBI" id="CHEBI:29035"/>
    </cofactor>
    <text evidence="7">Binds 2 manganese ions per subunit.</text>
</comment>
<gene>
    <name evidence="13" type="primary">pgmA</name>
    <name evidence="7" type="synonym">gpmI</name>
</gene>
<dbReference type="FunFam" id="3.40.1450.10:FF:000002">
    <property type="entry name" value="2,3-bisphosphoglycerate-independent phosphoglycerate mutase"/>
    <property type="match status" value="1"/>
</dbReference>
<keyword evidence="6 7" id="KW-0413">Isomerase</keyword>
<evidence type="ECO:0000256" key="5">
    <source>
        <dbReference type="ARBA" id="ARBA00023211"/>
    </source>
</evidence>
<evidence type="ECO:0000256" key="6">
    <source>
        <dbReference type="ARBA" id="ARBA00023235"/>
    </source>
</evidence>
<comment type="pathway">
    <text evidence="1 7">Carbohydrate degradation; glycolysis; pyruvate from D-glyceraldehyde 3-phosphate: step 3/5.</text>
</comment>
<feature type="domain" description="BPG-independent PGAM N-terminal" evidence="12">
    <location>
        <begin position="85"/>
        <end position="296"/>
    </location>
</feature>
<feature type="binding site" evidence="7 9">
    <location>
        <position position="333"/>
    </location>
    <ligand>
        <name>substrate</name>
    </ligand>
</feature>
<sequence length="513" mass="58185">MKNQNTKPLVLVILDGWGYSEKIEGNAIKLASTPNIDKILRKHNLSLLNASGKHVGLPKNQMGNSEVGHTTIGAGRIINQELVRIEKSIKTKAFFTNRVLEELYQKVYKEKSKLHVIGLCSDGGVHSHINHLIAIITMIQKQKNKIPVNLHLITDGRDTEAAIALKFLNILEENIENDKNINISSISGRYYSMDRDCRWSRTEKTYNMLTQKKKDFITQDYNSVITNFYSKGIFDEFIPPTQINNSSIESNDGILFFNFRPDRMRQLIQSLAKPLFKGFAIKEIKNLSFATFTEYDSSIEIPVMFKPTNYTNFLGEIISKNNIKQLRLAETEKYAHVTYFLNGGREEPFPGEDRELIPSPKVSTYDLQPEMSAYKITNSLIKALNKDLYQVIIVNYSNPDMVGHTGKLKPTIKAIEVVDECIGVISNEINKKKGILIITADHGNAEYMIDKNGKECKSHSTNMVPFIIAEELNENKYDLISKGSLADISPTILDILNIYIPEEMNGKSLLNRK</sequence>
<evidence type="ECO:0000256" key="10">
    <source>
        <dbReference type="PIRSR" id="PIRSR001492-3"/>
    </source>
</evidence>
<dbReference type="GO" id="GO:0006096">
    <property type="term" value="P:glycolytic process"/>
    <property type="evidence" value="ECO:0007669"/>
    <property type="project" value="UniProtKB-UniRule"/>
</dbReference>
<proteinExistence type="inferred from homology"/>
<reference evidence="13" key="1">
    <citation type="journal article" date="2017" name="J. Phycol.">
        <title>Analysis of chloroplast genomes and a supermatrix inform reclassification of the Rhodomelaceae (Rhodophyta).</title>
        <authorList>
            <person name="Diaz-Tapia P."/>
            <person name="Maggs C.A."/>
            <person name="West J.A."/>
            <person name="Verbruggen H."/>
        </authorList>
    </citation>
    <scope>NUCLEOTIDE SEQUENCE</scope>
    <source>
        <strain evidence="13">PD0863</strain>
    </source>
</reference>
<feature type="active site" description="Phosphoserine intermediate" evidence="7 8">
    <location>
        <position position="65"/>
    </location>
</feature>
<dbReference type="InterPro" id="IPR017850">
    <property type="entry name" value="Alkaline_phosphatase_core_sf"/>
</dbReference>
<evidence type="ECO:0000256" key="3">
    <source>
        <dbReference type="ARBA" id="ARBA00022723"/>
    </source>
</evidence>
<accession>A0A1Z1M9I8</accession>
<dbReference type="InterPro" id="IPR011258">
    <property type="entry name" value="BPG-indep_PGM_N"/>
</dbReference>
<feature type="binding site" evidence="7 10">
    <location>
        <position position="459"/>
    </location>
    <ligand>
        <name>Mn(2+)</name>
        <dbReference type="ChEBI" id="CHEBI:29035"/>
        <label>1</label>
    </ligand>
</feature>
<feature type="binding site" evidence="7 10">
    <location>
        <position position="442"/>
    </location>
    <ligand>
        <name>Mn(2+)</name>
        <dbReference type="ChEBI" id="CHEBI:29035"/>
        <label>2</label>
    </ligand>
</feature>
<dbReference type="UniPathway" id="UPA00109">
    <property type="reaction ID" value="UER00186"/>
</dbReference>
<dbReference type="CDD" id="cd16010">
    <property type="entry name" value="iPGM"/>
    <property type="match status" value="1"/>
</dbReference>
<dbReference type="GO" id="GO:0004619">
    <property type="term" value="F:phosphoglycerate mutase activity"/>
    <property type="evidence" value="ECO:0007669"/>
    <property type="project" value="UniProtKB-UniRule"/>
</dbReference>
<dbReference type="SUPFAM" id="SSF53649">
    <property type="entry name" value="Alkaline phosphatase-like"/>
    <property type="match status" value="1"/>
</dbReference>
<evidence type="ECO:0000259" key="12">
    <source>
        <dbReference type="Pfam" id="PF06415"/>
    </source>
</evidence>
<evidence type="ECO:0000256" key="8">
    <source>
        <dbReference type="PIRSR" id="PIRSR001492-1"/>
    </source>
</evidence>
<keyword evidence="4 7" id="KW-0324">Glycolysis</keyword>
<dbReference type="GO" id="GO:0006007">
    <property type="term" value="P:glucose catabolic process"/>
    <property type="evidence" value="ECO:0007669"/>
    <property type="project" value="InterPro"/>
</dbReference>
<comment type="similarity">
    <text evidence="2 7">Belongs to the BPG-independent phosphoglycerate mutase family.</text>
</comment>
<feature type="binding site" evidence="7 9">
    <location>
        <position position="195"/>
    </location>
    <ligand>
        <name>substrate</name>
    </ligand>
</feature>
<dbReference type="Pfam" id="PF01676">
    <property type="entry name" value="Metalloenzyme"/>
    <property type="match status" value="1"/>
</dbReference>
<dbReference type="InterPro" id="IPR006124">
    <property type="entry name" value="Metalloenzyme"/>
</dbReference>
<comment type="subcellular location">
    <subcellularLocation>
        <location evidence="7">Plastid</location>
        <location evidence="7">Chloroplast</location>
    </subcellularLocation>
</comment>
<keyword evidence="3 7" id="KW-0479">Metal-binding</keyword>
<geneLocation type="chloroplast" evidence="13"/>
<dbReference type="GO" id="GO:0030145">
    <property type="term" value="F:manganese ion binding"/>
    <property type="evidence" value="ECO:0007669"/>
    <property type="project" value="UniProtKB-UniRule"/>
</dbReference>
<dbReference type="Gene3D" id="3.40.1450.10">
    <property type="entry name" value="BPG-independent phosphoglycerate mutase, domain B"/>
    <property type="match status" value="1"/>
</dbReference>
<dbReference type="PANTHER" id="PTHR31637">
    <property type="entry name" value="2,3-BISPHOSPHOGLYCERATE-INDEPENDENT PHOSPHOGLYCERATE MUTASE"/>
    <property type="match status" value="1"/>
</dbReference>
<dbReference type="HAMAP" id="MF_01038">
    <property type="entry name" value="GpmI"/>
    <property type="match status" value="1"/>
</dbReference>
<feature type="binding site" evidence="7 10">
    <location>
        <position position="15"/>
    </location>
    <ligand>
        <name>Mn(2+)</name>
        <dbReference type="ChEBI" id="CHEBI:29035"/>
        <label>2</label>
    </ligand>
</feature>
<organism evidence="13">
    <name type="scientific">Polysiphonia sertularioides</name>
    <dbReference type="NCBI Taxonomy" id="945028"/>
    <lineage>
        <taxon>Eukaryota</taxon>
        <taxon>Rhodophyta</taxon>
        <taxon>Florideophyceae</taxon>
        <taxon>Rhodymeniophycidae</taxon>
        <taxon>Ceramiales</taxon>
        <taxon>Rhodomelaceae</taxon>
        <taxon>Polysiphonioideae</taxon>
        <taxon>Polysiphonia</taxon>
    </lineage>
</organism>
<feature type="binding site" evidence="7 9">
    <location>
        <position position="189"/>
    </location>
    <ligand>
        <name>substrate</name>
    </ligand>
</feature>
<dbReference type="EC" id="5.4.2.12" evidence="7"/>
<dbReference type="EMBL" id="MF101423">
    <property type="protein sequence ID" value="ARW62435.1"/>
    <property type="molecule type" value="Genomic_DNA"/>
</dbReference>
<dbReference type="GeneID" id="33355642"/>
<dbReference type="InterPro" id="IPR005995">
    <property type="entry name" value="Pgm_bpd_ind"/>
</dbReference>
<feature type="binding site" evidence="7 9">
    <location>
        <begin position="157"/>
        <end position="158"/>
    </location>
    <ligand>
        <name>substrate</name>
    </ligand>
</feature>
<dbReference type="Gene3D" id="3.40.720.10">
    <property type="entry name" value="Alkaline Phosphatase, subunit A"/>
    <property type="match status" value="1"/>
</dbReference>
<feature type="domain" description="Metalloenzyme" evidence="11">
    <location>
        <begin position="7"/>
        <end position="498"/>
    </location>
</feature>
<dbReference type="SUPFAM" id="SSF64158">
    <property type="entry name" value="2,3-Bisphosphoglycerate-independent phosphoglycerate mutase, substrate-binding domain"/>
    <property type="match status" value="1"/>
</dbReference>
<feature type="binding site" evidence="7 9">
    <location>
        <position position="126"/>
    </location>
    <ligand>
        <name>substrate</name>
    </ligand>
</feature>
<dbReference type="RefSeq" id="YP_009393873.1">
    <property type="nucleotide sequence ID" value="NC_035270.1"/>
</dbReference>
<keyword evidence="13" id="KW-0150">Chloroplast</keyword>
<dbReference type="GO" id="GO:0005829">
    <property type="term" value="C:cytosol"/>
    <property type="evidence" value="ECO:0007669"/>
    <property type="project" value="TreeGrafter"/>
</dbReference>
<dbReference type="NCBIfam" id="TIGR01307">
    <property type="entry name" value="pgm_bpd_ind"/>
    <property type="match status" value="1"/>
</dbReference>
<protein>
    <recommendedName>
        <fullName evidence="7">2,3-bisphosphoglycerate-independent phosphoglycerate mutase</fullName>
        <shortName evidence="7">BPG-independent PGAM</shortName>
        <shortName evidence="7">Phosphoglyceromutase</shortName>
        <shortName evidence="7">iPGM</shortName>
        <ecNumber evidence="7">5.4.2.12</ecNumber>
    </recommendedName>
</protein>
<dbReference type="Pfam" id="PF06415">
    <property type="entry name" value="iPGM_N"/>
    <property type="match status" value="1"/>
</dbReference>
<evidence type="ECO:0000259" key="11">
    <source>
        <dbReference type="Pfam" id="PF01676"/>
    </source>
</evidence>
<evidence type="ECO:0000313" key="13">
    <source>
        <dbReference type="EMBL" id="ARW62435.1"/>
    </source>
</evidence>
<dbReference type="PANTHER" id="PTHR31637:SF0">
    <property type="entry name" value="2,3-BISPHOSPHOGLYCERATE-INDEPENDENT PHOSPHOGLYCERATE MUTASE"/>
    <property type="match status" value="1"/>
</dbReference>
<feature type="binding site" evidence="7 10">
    <location>
        <position position="65"/>
    </location>
    <ligand>
        <name>Mn(2+)</name>
        <dbReference type="ChEBI" id="CHEBI:29035"/>
        <label>2</label>
    </ligand>
</feature>
<evidence type="ECO:0000256" key="7">
    <source>
        <dbReference type="HAMAP-Rule" id="MF_01038"/>
    </source>
</evidence>
<dbReference type="AlphaFoldDB" id="A0A1Z1M9I8"/>
<evidence type="ECO:0000256" key="1">
    <source>
        <dbReference type="ARBA" id="ARBA00004798"/>
    </source>
</evidence>
<feature type="binding site" evidence="7 10">
    <location>
        <position position="400"/>
    </location>
    <ligand>
        <name>Mn(2+)</name>
        <dbReference type="ChEBI" id="CHEBI:29035"/>
        <label>1</label>
    </ligand>
</feature>
<dbReference type="InterPro" id="IPR036646">
    <property type="entry name" value="PGAM_B_sf"/>
</dbReference>
<evidence type="ECO:0000256" key="9">
    <source>
        <dbReference type="PIRSR" id="PIRSR001492-2"/>
    </source>
</evidence>
<feature type="binding site" evidence="7 10">
    <location>
        <position position="441"/>
    </location>
    <ligand>
        <name>Mn(2+)</name>
        <dbReference type="ChEBI" id="CHEBI:29035"/>
        <label>2</label>
    </ligand>
</feature>
<name>A0A1Z1M9I8_9FLOR</name>
<feature type="binding site" evidence="7 10">
    <location>
        <position position="404"/>
    </location>
    <ligand>
        <name>Mn(2+)</name>
        <dbReference type="ChEBI" id="CHEBI:29035"/>
        <label>1</label>
    </ligand>
</feature>
<comment type="function">
    <text evidence="7">Catalyzes the interconversion of 2-phosphoglycerate and 3-phosphoglycerate.</text>
</comment>
<evidence type="ECO:0000256" key="2">
    <source>
        <dbReference type="ARBA" id="ARBA00008819"/>
    </source>
</evidence>
<feature type="binding site" evidence="7 9">
    <location>
        <begin position="260"/>
        <end position="263"/>
    </location>
    <ligand>
        <name>substrate</name>
    </ligand>
</feature>
<dbReference type="GO" id="GO:0009507">
    <property type="term" value="C:chloroplast"/>
    <property type="evidence" value="ECO:0007669"/>
    <property type="project" value="UniProtKB-SubCell"/>
</dbReference>
<comment type="catalytic activity">
    <reaction evidence="7">
        <text>(2R)-2-phosphoglycerate = (2R)-3-phosphoglycerate</text>
        <dbReference type="Rhea" id="RHEA:15901"/>
        <dbReference type="ChEBI" id="CHEBI:58272"/>
        <dbReference type="ChEBI" id="CHEBI:58289"/>
        <dbReference type="EC" id="5.4.2.12"/>
    </reaction>
</comment>
<evidence type="ECO:0000256" key="4">
    <source>
        <dbReference type="ARBA" id="ARBA00023152"/>
    </source>
</evidence>
<keyword evidence="5 7" id="KW-0464">Manganese</keyword>
<dbReference type="PIRSF" id="PIRSF001492">
    <property type="entry name" value="IPGAM"/>
    <property type="match status" value="1"/>
</dbReference>